<protein>
    <submittedName>
        <fullName evidence="2">Uncharacterized protein</fullName>
    </submittedName>
</protein>
<dbReference type="EnsemblMetazoa" id="XM_038219662.1">
    <property type="protein sequence ID" value="XP_038075590.1"/>
    <property type="gene ID" value="LOC119743261"/>
</dbReference>
<organism evidence="2 3">
    <name type="scientific">Patiria miniata</name>
    <name type="common">Bat star</name>
    <name type="synonym">Asterina miniata</name>
    <dbReference type="NCBI Taxonomy" id="46514"/>
    <lineage>
        <taxon>Eukaryota</taxon>
        <taxon>Metazoa</taxon>
        <taxon>Echinodermata</taxon>
        <taxon>Eleutherozoa</taxon>
        <taxon>Asterozoa</taxon>
        <taxon>Asteroidea</taxon>
        <taxon>Valvatacea</taxon>
        <taxon>Valvatida</taxon>
        <taxon>Asterinidae</taxon>
        <taxon>Patiria</taxon>
    </lineage>
</organism>
<name>A0A914BI66_PATMI</name>
<evidence type="ECO:0000313" key="3">
    <source>
        <dbReference type="Proteomes" id="UP000887568"/>
    </source>
</evidence>
<dbReference type="GeneID" id="119743261"/>
<evidence type="ECO:0000313" key="2">
    <source>
        <dbReference type="EnsemblMetazoa" id="XP_038075590.1"/>
    </source>
</evidence>
<reference evidence="2" key="1">
    <citation type="submission" date="2022-11" db="UniProtKB">
        <authorList>
            <consortium name="EnsemblMetazoa"/>
        </authorList>
    </citation>
    <scope>IDENTIFICATION</scope>
</reference>
<dbReference type="RefSeq" id="XP_038075590.1">
    <property type="nucleotide sequence ID" value="XM_038219662.1"/>
</dbReference>
<dbReference type="AlphaFoldDB" id="A0A914BI66"/>
<evidence type="ECO:0000256" key="1">
    <source>
        <dbReference type="SAM" id="MobiDB-lite"/>
    </source>
</evidence>
<sequence length="158" mass="17259">MMGGPWRSVPDLLYETYSTGDLQRGYPSDPGFITGCCHSNTLPSAGSYRTGESTAAAPRNRDGPRQSSCPSNVVCLRSTSGNTTTFTVASASLTRLANGDDKMCIACQQYHLRRPEPITRQPQKNSRPQYIKVTSDWSTKLFGCMEDEHTCKLAAALT</sequence>
<keyword evidence="3" id="KW-1185">Reference proteome</keyword>
<proteinExistence type="predicted"/>
<feature type="region of interest" description="Disordered" evidence="1">
    <location>
        <begin position="47"/>
        <end position="69"/>
    </location>
</feature>
<accession>A0A914BI66</accession>
<dbReference type="Proteomes" id="UP000887568">
    <property type="component" value="Unplaced"/>
</dbReference>